<evidence type="ECO:0000259" key="1">
    <source>
        <dbReference type="Pfam" id="PF05050"/>
    </source>
</evidence>
<dbReference type="Proteomes" id="UP001194580">
    <property type="component" value="Unassembled WGS sequence"/>
</dbReference>
<evidence type="ECO:0000313" key="2">
    <source>
        <dbReference type="EMBL" id="KAG0279344.1"/>
    </source>
</evidence>
<dbReference type="InterPro" id="IPR026913">
    <property type="entry name" value="METTL24"/>
</dbReference>
<accession>A0AAD4HA49</accession>
<dbReference type="AlphaFoldDB" id="A0AAD4HA49"/>
<organism evidence="2 3">
    <name type="scientific">Linnemannia exigua</name>
    <dbReference type="NCBI Taxonomy" id="604196"/>
    <lineage>
        <taxon>Eukaryota</taxon>
        <taxon>Fungi</taxon>
        <taxon>Fungi incertae sedis</taxon>
        <taxon>Mucoromycota</taxon>
        <taxon>Mortierellomycotina</taxon>
        <taxon>Mortierellomycetes</taxon>
        <taxon>Mortierellales</taxon>
        <taxon>Mortierellaceae</taxon>
        <taxon>Linnemannia</taxon>
    </lineage>
</organism>
<sequence>MTKDTSTFSFELDLIERAGCEVWVYAPSLSAKVTSQPELKDNPRLHFVETAIGKTDRISRDGTPFMTLPTIMKDNGHSWIDFLKLDLEGAEYRLLDTWMEHYDVLPFSQLLAEIHLKEEDGDEVSFSDFRQWWERVEAAGLRPFWAEQDMSPESLMEASSDARPGPVKFSHYSFLNTRGKHVLVE</sequence>
<reference evidence="2" key="1">
    <citation type="journal article" date="2020" name="Fungal Divers.">
        <title>Resolving the Mortierellaceae phylogeny through synthesis of multi-gene phylogenetics and phylogenomics.</title>
        <authorList>
            <person name="Vandepol N."/>
            <person name="Liber J."/>
            <person name="Desiro A."/>
            <person name="Na H."/>
            <person name="Kennedy M."/>
            <person name="Barry K."/>
            <person name="Grigoriev I.V."/>
            <person name="Miller A.N."/>
            <person name="O'Donnell K."/>
            <person name="Stajich J.E."/>
            <person name="Bonito G."/>
        </authorList>
    </citation>
    <scope>NUCLEOTIDE SEQUENCE</scope>
    <source>
        <strain evidence="2">NRRL 28262</strain>
    </source>
</reference>
<dbReference type="InterPro" id="IPR006342">
    <property type="entry name" value="FkbM_mtfrase"/>
</dbReference>
<proteinExistence type="predicted"/>
<gene>
    <name evidence="2" type="ORF">BGZ95_001532</name>
</gene>
<dbReference type="Pfam" id="PF05050">
    <property type="entry name" value="Methyltransf_21"/>
    <property type="match status" value="1"/>
</dbReference>
<dbReference type="PANTHER" id="PTHR32026">
    <property type="entry name" value="METHYLTRANSFERASE-LIKE PROTEIN 24"/>
    <property type="match status" value="1"/>
</dbReference>
<protein>
    <recommendedName>
        <fullName evidence="1">Methyltransferase FkbM domain-containing protein</fullName>
    </recommendedName>
</protein>
<name>A0AAD4HA49_9FUNG</name>
<dbReference type="EMBL" id="JAAAIL010000131">
    <property type="protein sequence ID" value="KAG0279344.1"/>
    <property type="molecule type" value="Genomic_DNA"/>
</dbReference>
<dbReference type="PANTHER" id="PTHR32026:SF10">
    <property type="entry name" value="METHYLTRANSFERASE-LIKE PROTEIN 24-RELATED"/>
    <property type="match status" value="1"/>
</dbReference>
<comment type="caution">
    <text evidence="2">The sequence shown here is derived from an EMBL/GenBank/DDBJ whole genome shotgun (WGS) entry which is preliminary data.</text>
</comment>
<feature type="domain" description="Methyltransferase FkbM" evidence="1">
    <location>
        <begin position="55"/>
        <end position="132"/>
    </location>
</feature>
<evidence type="ECO:0000313" key="3">
    <source>
        <dbReference type="Proteomes" id="UP001194580"/>
    </source>
</evidence>
<keyword evidence="3" id="KW-1185">Reference proteome</keyword>